<feature type="domain" description="C-type lectin" evidence="3">
    <location>
        <begin position="153"/>
        <end position="275"/>
    </location>
</feature>
<dbReference type="InterPro" id="IPR050976">
    <property type="entry name" value="Snaclec"/>
</dbReference>
<accession>E3LJ82</accession>
<evidence type="ECO:0000259" key="3">
    <source>
        <dbReference type="PROSITE" id="PS50041"/>
    </source>
</evidence>
<dbReference type="CDD" id="cd00037">
    <property type="entry name" value="CLECT"/>
    <property type="match status" value="2"/>
</dbReference>
<protein>
    <recommendedName>
        <fullName evidence="3">C-type lectin domain-containing protein</fullName>
    </recommendedName>
</protein>
<evidence type="ECO:0000256" key="1">
    <source>
        <dbReference type="ARBA" id="ARBA00023157"/>
    </source>
</evidence>
<feature type="domain" description="C-type lectin" evidence="3">
    <location>
        <begin position="289"/>
        <end position="400"/>
    </location>
</feature>
<dbReference type="InterPro" id="IPR001304">
    <property type="entry name" value="C-type_lectin-like"/>
</dbReference>
<keyword evidence="1" id="KW-1015">Disulfide bond</keyword>
<dbReference type="InterPro" id="IPR016186">
    <property type="entry name" value="C-type_lectin-like/link_sf"/>
</dbReference>
<keyword evidence="2" id="KW-0812">Transmembrane</keyword>
<reference evidence="4" key="1">
    <citation type="submission" date="2007-07" db="EMBL/GenBank/DDBJ databases">
        <title>PCAP assembly of the Caenorhabditis remanei genome.</title>
        <authorList>
            <consortium name="The Caenorhabditis remanei Sequencing Consortium"/>
            <person name="Wilson R.K."/>
        </authorList>
    </citation>
    <scope>NUCLEOTIDE SEQUENCE [LARGE SCALE GENOMIC DNA]</scope>
    <source>
        <strain evidence="4">PB4641</strain>
    </source>
</reference>
<evidence type="ECO:0000256" key="2">
    <source>
        <dbReference type="SAM" id="Phobius"/>
    </source>
</evidence>
<dbReference type="Pfam" id="PF00059">
    <property type="entry name" value="Lectin_C"/>
    <property type="match status" value="2"/>
</dbReference>
<dbReference type="OrthoDB" id="5871405at2759"/>
<keyword evidence="2" id="KW-1133">Transmembrane helix</keyword>
<dbReference type="STRING" id="31234.E3LJ82"/>
<dbReference type="InParanoid" id="E3LJ82"/>
<sequence>MVNFLGDSSEVNANMEEKESVIKTHFEKFITFIRDHWKLISIGGVIILLLMISVFLITFFAVRGSYESGVHFGVREILIMHVSSLHNDSLDNGNDDYLEFPTTTVKTAKPSSTTTLKSLTNPVFTTTSGKIGKIHVTFLCIAPLTCTNNFTMVNGKCWMLINNSSIRSDADKMCKTYNGATLVSIRNADENQALTDFLKDENINTLWTGLYCFGETNITACIWDIQAGSAANYSSFKVGYPDADYGRCVFYIGNGTDIGQWENEECGETMPFVCELPPTVHEGTCDFLYNSHCYFRIDMMKNITDSQHFCLSRCSNLVSIHSANENRFIQSIYDTNFTNIAIGGFASSKDYMIWMDGSPTDYNNIQFSYAGSCVIMAAGTTDTGYWYTRPCNETFWFVCDRPAGFSC</sequence>
<dbReference type="InterPro" id="IPR016187">
    <property type="entry name" value="CTDL_fold"/>
</dbReference>
<dbReference type="Gene3D" id="3.10.100.10">
    <property type="entry name" value="Mannose-Binding Protein A, subunit A"/>
    <property type="match status" value="2"/>
</dbReference>
<dbReference type="eggNOG" id="KOG4297">
    <property type="taxonomic scope" value="Eukaryota"/>
</dbReference>
<dbReference type="SUPFAM" id="SSF56436">
    <property type="entry name" value="C-type lectin-like"/>
    <property type="match status" value="2"/>
</dbReference>
<organism evidence="5">
    <name type="scientific">Caenorhabditis remanei</name>
    <name type="common">Caenorhabditis vulgaris</name>
    <dbReference type="NCBI Taxonomy" id="31234"/>
    <lineage>
        <taxon>Eukaryota</taxon>
        <taxon>Metazoa</taxon>
        <taxon>Ecdysozoa</taxon>
        <taxon>Nematoda</taxon>
        <taxon>Chromadorea</taxon>
        <taxon>Rhabditida</taxon>
        <taxon>Rhabditina</taxon>
        <taxon>Rhabditomorpha</taxon>
        <taxon>Rhabditoidea</taxon>
        <taxon>Rhabditidae</taxon>
        <taxon>Peloderinae</taxon>
        <taxon>Caenorhabditis</taxon>
    </lineage>
</organism>
<feature type="transmembrane region" description="Helical" evidence="2">
    <location>
        <begin position="39"/>
        <end position="62"/>
    </location>
</feature>
<dbReference type="OMA" id="NITACIW"/>
<keyword evidence="2" id="KW-0472">Membrane</keyword>
<name>E3LJ82_CAERE</name>
<keyword evidence="5" id="KW-1185">Reference proteome</keyword>
<gene>
    <name evidence="4" type="ORF">CRE_08658</name>
</gene>
<dbReference type="PANTHER" id="PTHR22991">
    <property type="entry name" value="PROTEIN CBG13490"/>
    <property type="match status" value="1"/>
</dbReference>
<dbReference type="HOGENOM" id="CLU_037161_1_0_1"/>
<dbReference type="PANTHER" id="PTHR22991:SF44">
    <property type="entry name" value="C-TYPE LECTIN-RELATED"/>
    <property type="match status" value="1"/>
</dbReference>
<dbReference type="SMART" id="SM00034">
    <property type="entry name" value="CLECT"/>
    <property type="match status" value="2"/>
</dbReference>
<dbReference type="Proteomes" id="UP000008281">
    <property type="component" value="Unassembled WGS sequence"/>
</dbReference>
<evidence type="ECO:0000313" key="5">
    <source>
        <dbReference type="Proteomes" id="UP000008281"/>
    </source>
</evidence>
<dbReference type="PROSITE" id="PS50041">
    <property type="entry name" value="C_TYPE_LECTIN_2"/>
    <property type="match status" value="2"/>
</dbReference>
<dbReference type="AlphaFoldDB" id="E3LJ82"/>
<dbReference type="EMBL" id="DS268409">
    <property type="protein sequence ID" value="EFO95095.1"/>
    <property type="molecule type" value="Genomic_DNA"/>
</dbReference>
<evidence type="ECO:0000313" key="4">
    <source>
        <dbReference type="EMBL" id="EFO95095.1"/>
    </source>
</evidence>
<proteinExistence type="predicted"/>